<feature type="transmembrane region" description="Helical" evidence="1">
    <location>
        <begin position="55"/>
        <end position="74"/>
    </location>
</feature>
<organism evidence="2 3">
    <name type="scientific">Apiospora kogelbergensis</name>
    <dbReference type="NCBI Taxonomy" id="1337665"/>
    <lineage>
        <taxon>Eukaryota</taxon>
        <taxon>Fungi</taxon>
        <taxon>Dikarya</taxon>
        <taxon>Ascomycota</taxon>
        <taxon>Pezizomycotina</taxon>
        <taxon>Sordariomycetes</taxon>
        <taxon>Xylariomycetidae</taxon>
        <taxon>Amphisphaeriales</taxon>
        <taxon>Apiosporaceae</taxon>
        <taxon>Apiospora</taxon>
    </lineage>
</organism>
<accession>A0AAW0QMY5</accession>
<name>A0AAW0QMY5_9PEZI</name>
<comment type="caution">
    <text evidence="2">The sequence shown here is derived from an EMBL/GenBank/DDBJ whole genome shotgun (WGS) entry which is preliminary data.</text>
</comment>
<protein>
    <submittedName>
        <fullName evidence="2">Uncharacterized protein</fullName>
    </submittedName>
</protein>
<proteinExistence type="predicted"/>
<feature type="transmembrane region" description="Helical" evidence="1">
    <location>
        <begin position="12"/>
        <end position="35"/>
    </location>
</feature>
<keyword evidence="1" id="KW-0812">Transmembrane</keyword>
<sequence length="178" mass="19106">MRMPGRSACSQQLVWTISLTTGASTSVLLGFAIAVSTSSTTPALHPTCETIHDPMFWQQLTQLSMHCAILLCLVSPAVRPHTRDRIRLPGRPWFFTAVACSALFRVVSVVCYAAACWNPGWTAAMFMEWIADVALLGAAAQLAGGIARSSRHSGSAIMFTSRSATPSGAQPQPQQQQT</sequence>
<keyword evidence="3" id="KW-1185">Reference proteome</keyword>
<evidence type="ECO:0000256" key="1">
    <source>
        <dbReference type="SAM" id="Phobius"/>
    </source>
</evidence>
<evidence type="ECO:0000313" key="3">
    <source>
        <dbReference type="Proteomes" id="UP001392437"/>
    </source>
</evidence>
<dbReference type="Proteomes" id="UP001392437">
    <property type="component" value="Unassembled WGS sequence"/>
</dbReference>
<keyword evidence="1" id="KW-0472">Membrane</keyword>
<reference evidence="2 3" key="1">
    <citation type="submission" date="2023-01" db="EMBL/GenBank/DDBJ databases">
        <title>Analysis of 21 Apiospora genomes using comparative genomics revels a genus with tremendous synthesis potential of carbohydrate active enzymes and secondary metabolites.</title>
        <authorList>
            <person name="Sorensen T."/>
        </authorList>
    </citation>
    <scope>NUCLEOTIDE SEQUENCE [LARGE SCALE GENOMIC DNA]</scope>
    <source>
        <strain evidence="2 3">CBS 117206</strain>
    </source>
</reference>
<gene>
    <name evidence="2" type="ORF">PG999_011165</name>
</gene>
<feature type="transmembrane region" description="Helical" evidence="1">
    <location>
        <begin position="121"/>
        <end position="143"/>
    </location>
</feature>
<dbReference type="EMBL" id="JAQQWP010000009">
    <property type="protein sequence ID" value="KAK8100791.1"/>
    <property type="molecule type" value="Genomic_DNA"/>
</dbReference>
<feature type="transmembrane region" description="Helical" evidence="1">
    <location>
        <begin position="94"/>
        <end position="115"/>
    </location>
</feature>
<dbReference type="AlphaFoldDB" id="A0AAW0QMY5"/>
<keyword evidence="1" id="KW-1133">Transmembrane helix</keyword>
<evidence type="ECO:0000313" key="2">
    <source>
        <dbReference type="EMBL" id="KAK8100791.1"/>
    </source>
</evidence>